<dbReference type="AlphaFoldDB" id="A0AAD2JZ36"/>
<dbReference type="GO" id="GO:0016491">
    <property type="term" value="F:oxidoreductase activity"/>
    <property type="evidence" value="ECO:0007669"/>
    <property type="project" value="UniProtKB-KW"/>
</dbReference>
<dbReference type="Gene3D" id="3.40.50.720">
    <property type="entry name" value="NAD(P)-binding Rossmann-like Domain"/>
    <property type="match status" value="1"/>
</dbReference>
<proteinExistence type="inferred from homology"/>
<evidence type="ECO:0000256" key="3">
    <source>
        <dbReference type="ARBA" id="ARBA00023002"/>
    </source>
</evidence>
<reference evidence="4" key="1">
    <citation type="submission" date="2023-11" db="EMBL/GenBank/DDBJ databases">
        <authorList>
            <person name="De Vega J J."/>
            <person name="De Vega J J."/>
        </authorList>
    </citation>
    <scope>NUCLEOTIDE SEQUENCE</scope>
</reference>
<name>A0AAD2JZ36_9AGAR</name>
<keyword evidence="5" id="KW-1185">Reference proteome</keyword>
<comment type="caution">
    <text evidence="4">The sequence shown here is derived from an EMBL/GenBank/DDBJ whole genome shotgun (WGS) entry which is preliminary data.</text>
</comment>
<protein>
    <recommendedName>
        <fullName evidence="6">NAD(P)-binding protein</fullName>
    </recommendedName>
</protein>
<evidence type="ECO:0000256" key="2">
    <source>
        <dbReference type="ARBA" id="ARBA00022857"/>
    </source>
</evidence>
<dbReference type="SUPFAM" id="SSF51735">
    <property type="entry name" value="NAD(P)-binding Rossmann-fold domains"/>
    <property type="match status" value="1"/>
</dbReference>
<dbReference type="PRINTS" id="PR00081">
    <property type="entry name" value="GDHRDH"/>
</dbReference>
<evidence type="ECO:0008006" key="6">
    <source>
        <dbReference type="Google" id="ProtNLM"/>
    </source>
</evidence>
<keyword evidence="3" id="KW-0560">Oxidoreductase</keyword>
<accession>A0AAD2JZ36</accession>
<sequence>MGIVLSGFAQSFPSASKFSVDQIPDLSGQVIIVTGANAGVGKETAKALLNHGAKVYMAARSEDKAKAAIEELKASTGKAAIFLQLDLSDLPSIKRAAEEFLSKEMQLHVLFNNAGVMNPPYEMLTAQGYDLQVGTNVLGHFYFTKLLLPILVSTASATGKAARVVNTASLAAELSGGKLELQSFKEGPVRKRLGSQGMYAQSKLGNVVFSNELARLYGDKGIVSTSMNPGNLRTELLRHTPSIQAKIIDLMLYPASYGALTQLWAGTSEEGATMNGKYLIPWAKYGKIPKGGNDLAAQKALWEWAEEQVAGI</sequence>
<dbReference type="InterPro" id="IPR036291">
    <property type="entry name" value="NAD(P)-bd_dom_sf"/>
</dbReference>
<evidence type="ECO:0000313" key="4">
    <source>
        <dbReference type="EMBL" id="CAK5269905.1"/>
    </source>
</evidence>
<dbReference type="EMBL" id="CAVNYO010000157">
    <property type="protein sequence ID" value="CAK5269905.1"/>
    <property type="molecule type" value="Genomic_DNA"/>
</dbReference>
<dbReference type="InterPro" id="IPR002347">
    <property type="entry name" value="SDR_fam"/>
</dbReference>
<evidence type="ECO:0000313" key="5">
    <source>
        <dbReference type="Proteomes" id="UP001295794"/>
    </source>
</evidence>
<gene>
    <name evidence="4" type="ORF">MYCIT1_LOCUS13979</name>
</gene>
<keyword evidence="2" id="KW-0521">NADP</keyword>
<dbReference type="Proteomes" id="UP001295794">
    <property type="component" value="Unassembled WGS sequence"/>
</dbReference>
<evidence type="ECO:0000256" key="1">
    <source>
        <dbReference type="ARBA" id="ARBA00006484"/>
    </source>
</evidence>
<dbReference type="PANTHER" id="PTHR24320">
    <property type="entry name" value="RETINOL DEHYDROGENASE"/>
    <property type="match status" value="1"/>
</dbReference>
<dbReference type="PANTHER" id="PTHR24320:SF236">
    <property type="entry name" value="SHORT-CHAIN DEHYDROGENASE-RELATED"/>
    <property type="match status" value="1"/>
</dbReference>
<dbReference type="Pfam" id="PF00106">
    <property type="entry name" value="adh_short"/>
    <property type="match status" value="1"/>
</dbReference>
<organism evidence="4 5">
    <name type="scientific">Mycena citricolor</name>
    <dbReference type="NCBI Taxonomy" id="2018698"/>
    <lineage>
        <taxon>Eukaryota</taxon>
        <taxon>Fungi</taxon>
        <taxon>Dikarya</taxon>
        <taxon>Basidiomycota</taxon>
        <taxon>Agaricomycotina</taxon>
        <taxon>Agaricomycetes</taxon>
        <taxon>Agaricomycetidae</taxon>
        <taxon>Agaricales</taxon>
        <taxon>Marasmiineae</taxon>
        <taxon>Mycenaceae</taxon>
        <taxon>Mycena</taxon>
    </lineage>
</organism>
<comment type="similarity">
    <text evidence="1">Belongs to the short-chain dehydrogenases/reductases (SDR) family.</text>
</comment>